<gene>
    <name evidence="2" type="ORF">B0J11DRAFT_272035</name>
</gene>
<evidence type="ECO:0000256" key="1">
    <source>
        <dbReference type="SAM" id="MobiDB-lite"/>
    </source>
</evidence>
<proteinExistence type="predicted"/>
<name>A0A9P9IMY9_9PLEO</name>
<feature type="region of interest" description="Disordered" evidence="1">
    <location>
        <begin position="1"/>
        <end position="23"/>
    </location>
</feature>
<comment type="caution">
    <text evidence="2">The sequence shown here is derived from an EMBL/GenBank/DDBJ whole genome shotgun (WGS) entry which is preliminary data.</text>
</comment>
<evidence type="ECO:0000313" key="3">
    <source>
        <dbReference type="Proteomes" id="UP000700596"/>
    </source>
</evidence>
<protein>
    <submittedName>
        <fullName evidence="2">Uncharacterized protein</fullName>
    </submittedName>
</protein>
<sequence length="265" mass="30347">MHRSGTVYSFRKPQKPDLQQPHPQTTLAYHCSKRRLSKPPKVQVSQTRASRNRLRKGISAPTNDVLPPALYVLYYEPYPYNSQPGTILGVFSNLNTVTTAAINHGAYTFSRAGMLDGSEYLSPTGRIKILFQRLHRHGIEIPLPLRHENRHRVQVPSSNANIRRSRSRITGAPEGQENEVFLTLHQTPSSVAGIGLFIGKRRAWGACLKAQSIYGQSYLLQNEMRWIDEDNMPRTRARVPGIGYHEWFVIKCRVDDVRRTSYLWR</sequence>
<evidence type="ECO:0000313" key="2">
    <source>
        <dbReference type="EMBL" id="KAH7128463.1"/>
    </source>
</evidence>
<dbReference type="EMBL" id="JAGMWT010000005">
    <property type="protein sequence ID" value="KAH7128463.1"/>
    <property type="molecule type" value="Genomic_DNA"/>
</dbReference>
<accession>A0A9P9IMY9</accession>
<dbReference type="AlphaFoldDB" id="A0A9P9IMY9"/>
<dbReference type="OrthoDB" id="3788651at2759"/>
<dbReference type="Proteomes" id="UP000700596">
    <property type="component" value="Unassembled WGS sequence"/>
</dbReference>
<organism evidence="2 3">
    <name type="scientific">Dendryphion nanum</name>
    <dbReference type="NCBI Taxonomy" id="256645"/>
    <lineage>
        <taxon>Eukaryota</taxon>
        <taxon>Fungi</taxon>
        <taxon>Dikarya</taxon>
        <taxon>Ascomycota</taxon>
        <taxon>Pezizomycotina</taxon>
        <taxon>Dothideomycetes</taxon>
        <taxon>Pleosporomycetidae</taxon>
        <taxon>Pleosporales</taxon>
        <taxon>Torulaceae</taxon>
        <taxon>Dendryphion</taxon>
    </lineage>
</organism>
<keyword evidence="3" id="KW-1185">Reference proteome</keyword>
<reference evidence="2" key="1">
    <citation type="journal article" date="2021" name="Nat. Commun.">
        <title>Genetic determinants of endophytism in the Arabidopsis root mycobiome.</title>
        <authorList>
            <person name="Mesny F."/>
            <person name="Miyauchi S."/>
            <person name="Thiergart T."/>
            <person name="Pickel B."/>
            <person name="Atanasova L."/>
            <person name="Karlsson M."/>
            <person name="Huettel B."/>
            <person name="Barry K.W."/>
            <person name="Haridas S."/>
            <person name="Chen C."/>
            <person name="Bauer D."/>
            <person name="Andreopoulos W."/>
            <person name="Pangilinan J."/>
            <person name="LaButti K."/>
            <person name="Riley R."/>
            <person name="Lipzen A."/>
            <person name="Clum A."/>
            <person name="Drula E."/>
            <person name="Henrissat B."/>
            <person name="Kohler A."/>
            <person name="Grigoriev I.V."/>
            <person name="Martin F.M."/>
            <person name="Hacquard S."/>
        </authorList>
    </citation>
    <scope>NUCLEOTIDE SEQUENCE</scope>
    <source>
        <strain evidence="2">MPI-CAGE-CH-0243</strain>
    </source>
</reference>